<reference evidence="1" key="1">
    <citation type="submission" date="2018-06" db="EMBL/GenBank/DDBJ databases">
        <authorList>
            <person name="Zhirakovskaya E."/>
        </authorList>
    </citation>
    <scope>NUCLEOTIDE SEQUENCE</scope>
</reference>
<sequence>MFWIVIAVLLCAAILMLAASFYRTGKARTTKQLQELTTAMNAINTDEKTGTITPQEAEELRIGTGRRIV</sequence>
<evidence type="ECO:0000313" key="1">
    <source>
        <dbReference type="EMBL" id="VAW02102.1"/>
    </source>
</evidence>
<feature type="non-terminal residue" evidence="1">
    <location>
        <position position="69"/>
    </location>
</feature>
<dbReference type="EMBL" id="UOEE01000332">
    <property type="protein sequence ID" value="VAW02102.1"/>
    <property type="molecule type" value="Genomic_DNA"/>
</dbReference>
<name>A0A3B0SI58_9ZZZZ</name>
<accession>A0A3B0SI58</accession>
<protein>
    <submittedName>
        <fullName evidence="1">Uncharacterized protein</fullName>
    </submittedName>
</protein>
<organism evidence="1">
    <name type="scientific">hydrothermal vent metagenome</name>
    <dbReference type="NCBI Taxonomy" id="652676"/>
    <lineage>
        <taxon>unclassified sequences</taxon>
        <taxon>metagenomes</taxon>
        <taxon>ecological metagenomes</taxon>
    </lineage>
</organism>
<gene>
    <name evidence="1" type="ORF">MNBD_ALPHA06-1103</name>
</gene>
<dbReference type="AlphaFoldDB" id="A0A3B0SI58"/>
<proteinExistence type="predicted"/>